<feature type="coiled-coil region" evidence="1">
    <location>
        <begin position="376"/>
        <end position="403"/>
    </location>
</feature>
<protein>
    <submittedName>
        <fullName evidence="2">Uncharacterized protein</fullName>
    </submittedName>
</protein>
<proteinExistence type="predicted"/>
<dbReference type="EMBL" id="QOKY01000172">
    <property type="protein sequence ID" value="RMZ54849.1"/>
    <property type="molecule type" value="Genomic_DNA"/>
</dbReference>
<name>A0A3M7KY80_AUXPR</name>
<accession>A0A3M7KY80</accession>
<dbReference type="Proteomes" id="UP000279271">
    <property type="component" value="Unassembled WGS sequence"/>
</dbReference>
<reference evidence="3" key="1">
    <citation type="journal article" date="2018" name="Algal Res.">
        <title>Characterization of plant carbon substrate utilization by Auxenochlorella protothecoides.</title>
        <authorList>
            <person name="Vogler B.W."/>
            <person name="Starkenburg S.R."/>
            <person name="Sudasinghe N."/>
            <person name="Schambach J.Y."/>
            <person name="Rollin J.A."/>
            <person name="Pattathil S."/>
            <person name="Barry A.N."/>
        </authorList>
    </citation>
    <scope>NUCLEOTIDE SEQUENCE [LARGE SCALE GENOMIC DNA]</scope>
    <source>
        <strain evidence="3">UTEX 25</strain>
    </source>
</reference>
<sequence length="461" mass="52231">MAPQTEFTITEHENDENFEFTTTKIMLITIRGNKPGRPTYKSHDANPFRATVDMVVARVSQFVLEAYLLANAHLLRQCERRVAALLEDHLALEASFAAGLEEQIISTPLPPREERPLTPAGQRRCEPYLADPIEGNCGLCLRFVGKNWRCMPPPPLLIKGREVDKPFHQGKLRLYETAQVYWSWRESAVPGYQPAEAKFQCHILGAEAALMETCTKNYIKTEFLRRLAKHAQYMLNIRQCKHACAIAKRVLDEDYTPVEPRTEVTTWVRQMRALMPPAKKAPWSRTSLLWRFTLLPTKWGFQCRHIKLDKAGLWAILRLIEGTWPGFCLREDFNGVIKTDGVAASATLSQAVAPVTLDMAADRTDPPDRMLELPALEEMELREEELRRQREAAELGHDEATQNDETRVQRDLAAASIISTAALAPGFQYDNVFGVDPGRASVSTYVDIKSNKSHQISTKSF</sequence>
<gene>
    <name evidence="2" type="ORF">APUTEX25_000366</name>
</gene>
<organism evidence="2 3">
    <name type="scientific">Auxenochlorella protothecoides</name>
    <name type="common">Green microalga</name>
    <name type="synonym">Chlorella protothecoides</name>
    <dbReference type="NCBI Taxonomy" id="3075"/>
    <lineage>
        <taxon>Eukaryota</taxon>
        <taxon>Viridiplantae</taxon>
        <taxon>Chlorophyta</taxon>
        <taxon>core chlorophytes</taxon>
        <taxon>Trebouxiophyceae</taxon>
        <taxon>Chlorellales</taxon>
        <taxon>Chlorellaceae</taxon>
        <taxon>Auxenochlorella</taxon>
    </lineage>
</organism>
<evidence type="ECO:0000313" key="3">
    <source>
        <dbReference type="Proteomes" id="UP000279271"/>
    </source>
</evidence>
<evidence type="ECO:0000313" key="2">
    <source>
        <dbReference type="EMBL" id="RMZ54849.1"/>
    </source>
</evidence>
<comment type="caution">
    <text evidence="2">The sequence shown here is derived from an EMBL/GenBank/DDBJ whole genome shotgun (WGS) entry which is preliminary data.</text>
</comment>
<evidence type="ECO:0000256" key="1">
    <source>
        <dbReference type="SAM" id="Coils"/>
    </source>
</evidence>
<keyword evidence="1" id="KW-0175">Coiled coil</keyword>
<dbReference type="AlphaFoldDB" id="A0A3M7KY80"/>